<proteinExistence type="predicted"/>
<evidence type="ECO:0000313" key="2">
    <source>
        <dbReference type="Proteomes" id="UP000053989"/>
    </source>
</evidence>
<dbReference type="InParanoid" id="A0A0C3E6W9"/>
<dbReference type="HOGENOM" id="CLU_1403208_0_0_1"/>
<organism evidence="1 2">
    <name type="scientific">Scleroderma citrinum Foug A</name>
    <dbReference type="NCBI Taxonomy" id="1036808"/>
    <lineage>
        <taxon>Eukaryota</taxon>
        <taxon>Fungi</taxon>
        <taxon>Dikarya</taxon>
        <taxon>Basidiomycota</taxon>
        <taxon>Agaricomycotina</taxon>
        <taxon>Agaricomycetes</taxon>
        <taxon>Agaricomycetidae</taxon>
        <taxon>Boletales</taxon>
        <taxon>Sclerodermatineae</taxon>
        <taxon>Sclerodermataceae</taxon>
        <taxon>Scleroderma</taxon>
    </lineage>
</organism>
<reference evidence="1 2" key="1">
    <citation type="submission" date="2014-04" db="EMBL/GenBank/DDBJ databases">
        <authorList>
            <consortium name="DOE Joint Genome Institute"/>
            <person name="Kuo A."/>
            <person name="Kohler A."/>
            <person name="Nagy L.G."/>
            <person name="Floudas D."/>
            <person name="Copeland A."/>
            <person name="Barry K.W."/>
            <person name="Cichocki N."/>
            <person name="Veneault-Fourrey C."/>
            <person name="LaButti K."/>
            <person name="Lindquist E.A."/>
            <person name="Lipzen A."/>
            <person name="Lundell T."/>
            <person name="Morin E."/>
            <person name="Murat C."/>
            <person name="Sun H."/>
            <person name="Tunlid A."/>
            <person name="Henrissat B."/>
            <person name="Grigoriev I.V."/>
            <person name="Hibbett D.S."/>
            <person name="Martin F."/>
            <person name="Nordberg H.P."/>
            <person name="Cantor M.N."/>
            <person name="Hua S.X."/>
        </authorList>
    </citation>
    <scope>NUCLEOTIDE SEQUENCE [LARGE SCALE GENOMIC DNA]</scope>
    <source>
        <strain evidence="1 2">Foug A</strain>
    </source>
</reference>
<keyword evidence="2" id="KW-1185">Reference proteome</keyword>
<name>A0A0C3E6W9_9AGAM</name>
<accession>A0A0C3E6W9</accession>
<gene>
    <name evidence="1" type="ORF">SCLCIDRAFT_20447</name>
</gene>
<sequence length="194" mass="21102">MLCADCKSRKASSVVIDVVPRLPLHPAFEGLQMDRIAITCLRCNLDTATALLTPNVSVAMFRGILGWLRSPDAFEGPMTFKQCFESVWSGCVAWARPQFEFDSSVWTLTPSVSVQTICGSDEWPRRCCSAASTRIESTLPLLVVPSTPPSPAFSLSTFATIGSSPQSAHLHSRIVQRQSFNLGPRSGHSTAWAS</sequence>
<evidence type="ECO:0000313" key="1">
    <source>
        <dbReference type="EMBL" id="KIM68540.1"/>
    </source>
</evidence>
<dbReference type="EMBL" id="KN822009">
    <property type="protein sequence ID" value="KIM68540.1"/>
    <property type="molecule type" value="Genomic_DNA"/>
</dbReference>
<dbReference type="Proteomes" id="UP000053989">
    <property type="component" value="Unassembled WGS sequence"/>
</dbReference>
<reference evidence="2" key="2">
    <citation type="submission" date="2015-01" db="EMBL/GenBank/DDBJ databases">
        <title>Evolutionary Origins and Diversification of the Mycorrhizal Mutualists.</title>
        <authorList>
            <consortium name="DOE Joint Genome Institute"/>
            <consortium name="Mycorrhizal Genomics Consortium"/>
            <person name="Kohler A."/>
            <person name="Kuo A."/>
            <person name="Nagy L.G."/>
            <person name="Floudas D."/>
            <person name="Copeland A."/>
            <person name="Barry K.W."/>
            <person name="Cichocki N."/>
            <person name="Veneault-Fourrey C."/>
            <person name="LaButti K."/>
            <person name="Lindquist E.A."/>
            <person name="Lipzen A."/>
            <person name="Lundell T."/>
            <person name="Morin E."/>
            <person name="Murat C."/>
            <person name="Riley R."/>
            <person name="Ohm R."/>
            <person name="Sun H."/>
            <person name="Tunlid A."/>
            <person name="Henrissat B."/>
            <person name="Grigoriev I.V."/>
            <person name="Hibbett D.S."/>
            <person name="Martin F."/>
        </authorList>
    </citation>
    <scope>NUCLEOTIDE SEQUENCE [LARGE SCALE GENOMIC DNA]</scope>
    <source>
        <strain evidence="2">Foug A</strain>
    </source>
</reference>
<protein>
    <submittedName>
        <fullName evidence="1">Uncharacterized protein</fullName>
    </submittedName>
</protein>
<dbReference type="AlphaFoldDB" id="A0A0C3E6W9"/>